<dbReference type="Proteomes" id="UP000267049">
    <property type="component" value="Unassembled WGS sequence"/>
</dbReference>
<feature type="domain" description="PapC-like C-terminal" evidence="1">
    <location>
        <begin position="707"/>
        <end position="768"/>
    </location>
</feature>
<comment type="caution">
    <text evidence="2">The sequence shown here is derived from an EMBL/GenBank/DDBJ whole genome shotgun (WGS) entry which is preliminary data.</text>
</comment>
<accession>A0A3M8SXB3</accession>
<dbReference type="GO" id="GO:0015473">
    <property type="term" value="F:fimbrial usher porin activity"/>
    <property type="evidence" value="ECO:0007669"/>
    <property type="project" value="InterPro"/>
</dbReference>
<keyword evidence="3" id="KW-1185">Reference proteome</keyword>
<dbReference type="Gene3D" id="2.60.40.3110">
    <property type="match status" value="1"/>
</dbReference>
<dbReference type="InterPro" id="IPR000015">
    <property type="entry name" value="Fimb_usher"/>
</dbReference>
<evidence type="ECO:0000259" key="1">
    <source>
        <dbReference type="Pfam" id="PF13953"/>
    </source>
</evidence>
<dbReference type="RefSeq" id="WP_123087236.1">
    <property type="nucleotide sequence ID" value="NZ_RIBS01000002.1"/>
</dbReference>
<name>A0A3M8SXB3_9GAMM</name>
<protein>
    <submittedName>
        <fullName evidence="2">Fimbrial biogenesis outer membrane usher protein</fullName>
    </submittedName>
</protein>
<evidence type="ECO:0000313" key="3">
    <source>
        <dbReference type="Proteomes" id="UP000267049"/>
    </source>
</evidence>
<dbReference type="Gene3D" id="2.60.40.2610">
    <property type="entry name" value="Outer membrane usher protein FimD, plug domain"/>
    <property type="match status" value="1"/>
</dbReference>
<dbReference type="Pfam" id="PF13953">
    <property type="entry name" value="PapC_C"/>
    <property type="match status" value="1"/>
</dbReference>
<gene>
    <name evidence="2" type="ORF">EER27_03650</name>
</gene>
<proteinExistence type="predicted"/>
<dbReference type="InterPro" id="IPR025949">
    <property type="entry name" value="PapC-like_C"/>
</dbReference>
<dbReference type="AlphaFoldDB" id="A0A3M8SXB3"/>
<organism evidence="2 3">
    <name type="scientific">Montanilutibacter psychrotolerans</name>
    <dbReference type="NCBI Taxonomy" id="1327343"/>
    <lineage>
        <taxon>Bacteria</taxon>
        <taxon>Pseudomonadati</taxon>
        <taxon>Pseudomonadota</taxon>
        <taxon>Gammaproteobacteria</taxon>
        <taxon>Lysobacterales</taxon>
        <taxon>Lysobacteraceae</taxon>
        <taxon>Montanilutibacter</taxon>
    </lineage>
</organism>
<dbReference type="PANTHER" id="PTHR30451">
    <property type="entry name" value="OUTER MEMBRANE USHER PROTEIN"/>
    <property type="match status" value="1"/>
</dbReference>
<dbReference type="InterPro" id="IPR042186">
    <property type="entry name" value="FimD_plug_dom"/>
</dbReference>
<dbReference type="InterPro" id="IPR043142">
    <property type="entry name" value="PapC-like_C_sf"/>
</dbReference>
<reference evidence="2 3" key="1">
    <citation type="submission" date="2018-11" db="EMBL/GenBank/DDBJ databases">
        <title>Lysobacter cryohumiis sp. nov., isolated from soil in the Tianshan Mountains, Xinjiang, China.</title>
        <authorList>
            <person name="Luo Y."/>
            <person name="Sheng H."/>
        </authorList>
    </citation>
    <scope>NUCLEOTIDE SEQUENCE [LARGE SCALE GENOMIC DNA]</scope>
    <source>
        <strain evidence="2 3">ZS60</strain>
    </source>
</reference>
<dbReference type="OrthoDB" id="8587at2"/>
<evidence type="ECO:0000313" key="2">
    <source>
        <dbReference type="EMBL" id="RNF85453.1"/>
    </source>
</evidence>
<dbReference type="PANTHER" id="PTHR30451:SF5">
    <property type="entry name" value="SLR0019 PROTEIN"/>
    <property type="match status" value="1"/>
</dbReference>
<dbReference type="Gene3D" id="2.60.40.2070">
    <property type="match status" value="1"/>
</dbReference>
<dbReference type="GO" id="GO:0009279">
    <property type="term" value="C:cell outer membrane"/>
    <property type="evidence" value="ECO:0007669"/>
    <property type="project" value="TreeGrafter"/>
</dbReference>
<dbReference type="GO" id="GO:0009297">
    <property type="term" value="P:pilus assembly"/>
    <property type="evidence" value="ECO:0007669"/>
    <property type="project" value="InterPro"/>
</dbReference>
<dbReference type="EMBL" id="RIBS01000002">
    <property type="protein sequence ID" value="RNF85453.1"/>
    <property type="molecule type" value="Genomic_DNA"/>
</dbReference>
<sequence>MLALLAEDAAAQHAPDGGVAAAELPPAQPGGHASAQVLYLEVVLNRTRLPQLVRFIRRDGRMFADSRDLRGMGFTLPGHELSAEIALDRLPGVQTRYDLANQRIDIDAPLSQLTLPTTRLNTRDGRAAPITATAPGLLLNYDLYASHDKSNSGLTATGELRAFGIGPGVFSTSAVTRGYRSDDDGWRGQTVRLQSNWELSFPAAALTLTVGDTFSGFLDWTRPVRLGGVQIGRNFGLQPYRVTTPMPAFLGEVAVPSVVDLYVNGVRQYRGELPVGPFQLSTVPGISGVGNAHLVITDAFGRTRNLDFPFYSTRQLLAKGLSDWSLSAGTVRQDYGVRSFSYASEPVFSGNLRHGISDNLTLESHAEAGGGLRNAGLGGVWLIGRAGVFSASHARSRLDREHGSQTTLGYAWNNGHFNVSADSQRTSGDYRDIASLYGPRAPEISERALAGFTTAWLGNVGINYVRLRQDDTDAASTVGPATARYAGVSWTRNFARDWSVNLSYNRNLDDHNDRSLYLSIAVSLGHDHRLDTSWQRNNGRDSTVIDLTRPVPGDGGAGWRVQMHTGDGGDGGLAEVGWLGAHGRVGLGLARLGGYGHGYAQASGGLVWMGGHGFASRRIDDAFAVITTDGIGGVPVQLENRPIGHTDADGVLLVAPLNAWQHNKLSIDPMSLPAAMRIADTELIATPSDRAGARVRFAITPIRAALVVLHDRAGKPLPLNTRVRVEGSAADVIVGYDGETYIEDLGTHNRLRVQTPSGTCVARFDYPETVNAIPRIGPLPCGDETPR</sequence>
<dbReference type="Pfam" id="PF00577">
    <property type="entry name" value="Usher"/>
    <property type="match status" value="1"/>
</dbReference>